<dbReference type="EMBL" id="JALLBG020000197">
    <property type="protein sequence ID" value="KAL3759753.1"/>
    <property type="molecule type" value="Genomic_DNA"/>
</dbReference>
<evidence type="ECO:0000313" key="1">
    <source>
        <dbReference type="EMBL" id="KAL3759753.1"/>
    </source>
</evidence>
<dbReference type="AlphaFoldDB" id="A0ABD3M756"/>
<protein>
    <submittedName>
        <fullName evidence="1">Uncharacterized protein</fullName>
    </submittedName>
</protein>
<comment type="caution">
    <text evidence="1">The sequence shown here is derived from an EMBL/GenBank/DDBJ whole genome shotgun (WGS) entry which is preliminary data.</text>
</comment>
<organism evidence="1 2">
    <name type="scientific">Discostella pseudostelligera</name>
    <dbReference type="NCBI Taxonomy" id="259834"/>
    <lineage>
        <taxon>Eukaryota</taxon>
        <taxon>Sar</taxon>
        <taxon>Stramenopiles</taxon>
        <taxon>Ochrophyta</taxon>
        <taxon>Bacillariophyta</taxon>
        <taxon>Coscinodiscophyceae</taxon>
        <taxon>Thalassiosirophycidae</taxon>
        <taxon>Stephanodiscales</taxon>
        <taxon>Stephanodiscaceae</taxon>
        <taxon>Discostella</taxon>
    </lineage>
</organism>
<sequence>MYHLRPAQGVGKGLGSDVSVVSTGLLVGVGVRSSSDGLLVGDPLLHTSSYGQLTFAPNDSLQQVCMFSNTTSSFSYFPLLVHFSPLKYHLRPPSQASQGVGATVSTVVTSTMVGSADIISGVFGVGLTVGTVGVPEVGAAEVGSEVIGAAVVGSTVKISGTVGASEVGAAEVGSDVIGADVVGDSVTISGTVGASEVGAAEVGSEVIGAAVVGDSVTISGTVGASEVGAAEVGSGVIGADVITSGVVEGTAVVGVCSVPIGLAVDGLGVGELAILIQTSSTTRDQCRAWEQRWWAQE</sequence>
<reference evidence="1 2" key="1">
    <citation type="submission" date="2024-10" db="EMBL/GenBank/DDBJ databases">
        <title>Updated reference genomes for cyclostephanoid diatoms.</title>
        <authorList>
            <person name="Roberts W.R."/>
            <person name="Alverson A.J."/>
        </authorList>
    </citation>
    <scope>NUCLEOTIDE SEQUENCE [LARGE SCALE GENOMIC DNA]</scope>
    <source>
        <strain evidence="1 2">AJA232-27</strain>
    </source>
</reference>
<gene>
    <name evidence="1" type="ORF">ACHAWU_008247</name>
</gene>
<evidence type="ECO:0000313" key="2">
    <source>
        <dbReference type="Proteomes" id="UP001530293"/>
    </source>
</evidence>
<proteinExistence type="predicted"/>
<keyword evidence="2" id="KW-1185">Reference proteome</keyword>
<dbReference type="Proteomes" id="UP001530293">
    <property type="component" value="Unassembled WGS sequence"/>
</dbReference>
<name>A0ABD3M756_9STRA</name>
<accession>A0ABD3M756</accession>